<dbReference type="PANTHER" id="PTHR12357:SF89">
    <property type="entry name" value="YTH DOMAIN-CONTAINING FAMILY PROTEIN"/>
    <property type="match status" value="1"/>
</dbReference>
<dbReference type="Proteomes" id="UP000217199">
    <property type="component" value="Unassembled WGS sequence"/>
</dbReference>
<feature type="compositionally biased region" description="Polar residues" evidence="1">
    <location>
        <begin position="286"/>
        <end position="317"/>
    </location>
</feature>
<evidence type="ECO:0000313" key="4">
    <source>
        <dbReference type="Proteomes" id="UP000217199"/>
    </source>
</evidence>
<sequence>MYSVEAMYSYASLDRLSITSRNNSLIMSSNPVSPPPIPAGSPPPDEQVQTLAGGVRRHHTITATSRGTRTSRLLSEDSQNQTTWNDDEVVDPDWVGGVGAVGEKSGALHRQSSLPTRYNRTSVLRNTNRQGGTLTPRTMNTLTSITAENVHEGEDEDWENDMRSWNSDERVDGHDMSQYSHVVESHSGSSHGHSPLSPSFPPHTVSPPPAEVNVRRNQSLTYGAAGGNVRRMAVNLRRSGTLQAQIERPHASTAASSTSPPSPVDNEEDFQENEQQQYPEEDYQYSLRQQQQNTYAQSTGHYTPSSVGRSSPWSMNSAGGEWRPNASVGSGSNAIDDVQRALSGLEIGSNNGSQGMLPPRYTNQQGSGAVSGHSNLRGNGNNGNGNGLGVSQLGVGGGKLQLVTDIDNNLRSGPNSASTNVSTMGHGAFPQQDRHRGSSMSGWDQQHQEKIRSLTSRSSNPNLQYSAGGYDASGLPPNPPIPAQYLGQQGQAQSPRLGVSTNFGQGQPGYITSPIDVPSLIATKGYNPAAFNCKPDFARFFVIKSYTEDDVHKSLKYEIWSSTDPGNKRLDKAFKETAGRGPIYLFFSVNASGHFCGMAEMMTAVDYTRSSTVWASDKWKGVFKVRWIFVRDIPNSTLRHIKLNNTQERKPVTNSRDTQELLPDAGQEMLRIFFTHPARTSLLQDFAFYELQSMQKIQQQQQQSAAPQSPPLQSTSPQPGQHPFALPNPYSGQLNSINQLGQMGQMIPPLQMSSQYAVQSNIMRNPSPVPVNPGPQSYMGNF</sequence>
<name>A0A286UW45_9AGAM</name>
<feature type="region of interest" description="Disordered" evidence="1">
    <location>
        <begin position="243"/>
        <end position="333"/>
    </location>
</feature>
<feature type="compositionally biased region" description="Polar residues" evidence="1">
    <location>
        <begin position="407"/>
        <end position="423"/>
    </location>
</feature>
<feature type="region of interest" description="Disordered" evidence="1">
    <location>
        <begin position="65"/>
        <end position="89"/>
    </location>
</feature>
<feature type="region of interest" description="Disordered" evidence="1">
    <location>
        <begin position="345"/>
        <end position="390"/>
    </location>
</feature>
<dbReference type="PANTHER" id="PTHR12357">
    <property type="entry name" value="YTH YT521-B HOMOLOGY DOMAIN-CONTAINING"/>
    <property type="match status" value="1"/>
</dbReference>
<accession>A0A286UW45</accession>
<dbReference type="EMBL" id="NBII01000001">
    <property type="protein sequence ID" value="PAV23823.1"/>
    <property type="molecule type" value="Genomic_DNA"/>
</dbReference>
<protein>
    <submittedName>
        <fullName evidence="3">YTH-domain-containing</fullName>
    </submittedName>
</protein>
<dbReference type="GO" id="GO:0003729">
    <property type="term" value="F:mRNA binding"/>
    <property type="evidence" value="ECO:0007669"/>
    <property type="project" value="TreeGrafter"/>
</dbReference>
<feature type="region of interest" description="Disordered" evidence="1">
    <location>
        <begin position="181"/>
        <end position="211"/>
    </location>
</feature>
<dbReference type="PROSITE" id="PS50882">
    <property type="entry name" value="YTH"/>
    <property type="match status" value="1"/>
</dbReference>
<keyword evidence="4" id="KW-1185">Reference proteome</keyword>
<feature type="compositionally biased region" description="Gly residues" evidence="1">
    <location>
        <begin position="380"/>
        <end position="390"/>
    </location>
</feature>
<feature type="region of interest" description="Disordered" evidence="1">
    <location>
        <begin position="407"/>
        <end position="505"/>
    </location>
</feature>
<comment type="caution">
    <text evidence="3">The sequence shown here is derived from an EMBL/GenBank/DDBJ whole genome shotgun (WGS) entry which is preliminary data.</text>
</comment>
<organism evidence="3 4">
    <name type="scientific">Pyrrhoderma noxium</name>
    <dbReference type="NCBI Taxonomy" id="2282107"/>
    <lineage>
        <taxon>Eukaryota</taxon>
        <taxon>Fungi</taxon>
        <taxon>Dikarya</taxon>
        <taxon>Basidiomycota</taxon>
        <taxon>Agaricomycotina</taxon>
        <taxon>Agaricomycetes</taxon>
        <taxon>Hymenochaetales</taxon>
        <taxon>Hymenochaetaceae</taxon>
        <taxon>Pyrrhoderma</taxon>
    </lineage>
</organism>
<proteinExistence type="predicted"/>
<evidence type="ECO:0000256" key="1">
    <source>
        <dbReference type="SAM" id="MobiDB-lite"/>
    </source>
</evidence>
<dbReference type="Pfam" id="PF04146">
    <property type="entry name" value="YTH"/>
    <property type="match status" value="1"/>
</dbReference>
<feature type="domain" description="YTH" evidence="2">
    <location>
        <begin position="538"/>
        <end position="673"/>
    </location>
</feature>
<dbReference type="InParanoid" id="A0A286UW45"/>
<gene>
    <name evidence="3" type="ORF">PNOK_0089100</name>
</gene>
<dbReference type="GO" id="GO:1990247">
    <property type="term" value="F:N6-methyladenosine-containing RNA reader activity"/>
    <property type="evidence" value="ECO:0007669"/>
    <property type="project" value="TreeGrafter"/>
</dbReference>
<evidence type="ECO:0000313" key="3">
    <source>
        <dbReference type="EMBL" id="PAV23823.1"/>
    </source>
</evidence>
<dbReference type="GO" id="GO:0005737">
    <property type="term" value="C:cytoplasm"/>
    <property type="evidence" value="ECO:0007669"/>
    <property type="project" value="TreeGrafter"/>
</dbReference>
<dbReference type="OrthoDB" id="306690at2759"/>
<dbReference type="CDD" id="cd21134">
    <property type="entry name" value="YTH"/>
    <property type="match status" value="1"/>
</dbReference>
<feature type="compositionally biased region" description="Pro residues" evidence="1">
    <location>
        <begin position="198"/>
        <end position="210"/>
    </location>
</feature>
<feature type="compositionally biased region" description="Polar residues" evidence="1">
    <location>
        <begin position="486"/>
        <end position="505"/>
    </location>
</feature>
<dbReference type="AlphaFoldDB" id="A0A286UW45"/>
<feature type="compositionally biased region" description="Polar residues" evidence="1">
    <location>
        <begin position="453"/>
        <end position="465"/>
    </location>
</feature>
<feature type="compositionally biased region" description="Low complexity" evidence="1">
    <location>
        <begin position="698"/>
        <end position="721"/>
    </location>
</feature>
<feature type="region of interest" description="Disordered" evidence="1">
    <location>
        <begin position="698"/>
        <end position="736"/>
    </location>
</feature>
<dbReference type="STRING" id="2282107.A0A286UW45"/>
<dbReference type="GO" id="GO:0061157">
    <property type="term" value="P:mRNA destabilization"/>
    <property type="evidence" value="ECO:0007669"/>
    <property type="project" value="TreeGrafter"/>
</dbReference>
<dbReference type="Gene3D" id="3.10.590.10">
    <property type="entry name" value="ph1033 like domains"/>
    <property type="match status" value="1"/>
</dbReference>
<reference evidence="3 4" key="1">
    <citation type="journal article" date="2017" name="Mol. Ecol.">
        <title>Comparative and population genomic landscape of Phellinus noxius: A hypervariable fungus causing root rot in trees.</title>
        <authorList>
            <person name="Chung C.L."/>
            <person name="Lee T.J."/>
            <person name="Akiba M."/>
            <person name="Lee H.H."/>
            <person name="Kuo T.H."/>
            <person name="Liu D."/>
            <person name="Ke H.M."/>
            <person name="Yokoi T."/>
            <person name="Roa M.B."/>
            <person name="Lu M.J."/>
            <person name="Chang Y.Y."/>
            <person name="Ann P.J."/>
            <person name="Tsai J.N."/>
            <person name="Chen C.Y."/>
            <person name="Tzean S.S."/>
            <person name="Ota Y."/>
            <person name="Hattori T."/>
            <person name="Sahashi N."/>
            <person name="Liou R.F."/>
            <person name="Kikuchi T."/>
            <person name="Tsai I.J."/>
        </authorList>
    </citation>
    <scope>NUCLEOTIDE SEQUENCE [LARGE SCALE GENOMIC DNA]</scope>
    <source>
        <strain evidence="3 4">FFPRI411160</strain>
    </source>
</reference>
<dbReference type="InterPro" id="IPR007275">
    <property type="entry name" value="YTH_domain"/>
</dbReference>
<evidence type="ECO:0000259" key="2">
    <source>
        <dbReference type="PROSITE" id="PS50882"/>
    </source>
</evidence>
<dbReference type="InterPro" id="IPR045168">
    <property type="entry name" value="YTH_prot"/>
</dbReference>
<feature type="compositionally biased region" description="Polar residues" evidence="1">
    <location>
        <begin position="65"/>
        <end position="84"/>
    </location>
</feature>
<feature type="compositionally biased region" description="Low complexity" evidence="1">
    <location>
        <begin position="185"/>
        <end position="197"/>
    </location>
</feature>